<dbReference type="InterPro" id="IPR036291">
    <property type="entry name" value="NAD(P)-bd_dom_sf"/>
</dbReference>
<name>A0ABM1M0T8_NICVS</name>
<dbReference type="PANTHER" id="PTHR43355">
    <property type="entry name" value="FLAVIN REDUCTASE (NADPH)"/>
    <property type="match status" value="1"/>
</dbReference>
<dbReference type="Pfam" id="PF13460">
    <property type="entry name" value="NAD_binding_10"/>
    <property type="match status" value="1"/>
</dbReference>
<dbReference type="PANTHER" id="PTHR43355:SF2">
    <property type="entry name" value="FLAVIN REDUCTASE (NADPH)"/>
    <property type="match status" value="1"/>
</dbReference>
<dbReference type="InterPro" id="IPR016040">
    <property type="entry name" value="NAD(P)-bd_dom"/>
</dbReference>
<reference evidence="3" key="1">
    <citation type="submission" date="2025-08" db="UniProtKB">
        <authorList>
            <consortium name="RefSeq"/>
        </authorList>
    </citation>
    <scope>IDENTIFICATION</scope>
    <source>
        <tissue evidence="3">Whole Larva</tissue>
    </source>
</reference>
<organism evidence="2 3">
    <name type="scientific">Nicrophorus vespilloides</name>
    <name type="common">Boreal carrion beetle</name>
    <dbReference type="NCBI Taxonomy" id="110193"/>
    <lineage>
        <taxon>Eukaryota</taxon>
        <taxon>Metazoa</taxon>
        <taxon>Ecdysozoa</taxon>
        <taxon>Arthropoda</taxon>
        <taxon>Hexapoda</taxon>
        <taxon>Insecta</taxon>
        <taxon>Pterygota</taxon>
        <taxon>Neoptera</taxon>
        <taxon>Endopterygota</taxon>
        <taxon>Coleoptera</taxon>
        <taxon>Polyphaga</taxon>
        <taxon>Staphyliniformia</taxon>
        <taxon>Silphidae</taxon>
        <taxon>Nicrophorinae</taxon>
        <taxon>Nicrophorus</taxon>
    </lineage>
</organism>
<evidence type="ECO:0000259" key="1">
    <source>
        <dbReference type="Pfam" id="PF13460"/>
    </source>
</evidence>
<proteinExistence type="predicted"/>
<evidence type="ECO:0000313" key="2">
    <source>
        <dbReference type="Proteomes" id="UP000695000"/>
    </source>
</evidence>
<keyword evidence="2" id="KW-1185">Reference proteome</keyword>
<dbReference type="Gene3D" id="3.40.50.720">
    <property type="entry name" value="NAD(P)-binding Rossmann-like Domain"/>
    <property type="match status" value="1"/>
</dbReference>
<dbReference type="InterPro" id="IPR051606">
    <property type="entry name" value="Polyketide_Oxido-like"/>
</dbReference>
<dbReference type="GeneID" id="108556546"/>
<feature type="domain" description="NAD(P)-binding" evidence="1">
    <location>
        <begin position="8"/>
        <end position="187"/>
    </location>
</feature>
<protein>
    <submittedName>
        <fullName evidence="3">Flavin reductase (NADPH)</fullName>
    </submittedName>
</protein>
<sequence>MDKIAIFGSTGMTGTCALKAAIDKGLKIKVLVRDPSKIPEEFRPKVEVIHGDVLKYEDVLETVKNVQSVVVVLGTRNNLKPTTDLSEGMKNIVRAMNETNIEVVSVCLSAFLFYEPSKVPPMFVDLNADHQRQLKVVLGSSLKYIAILPPHIADSPQTEYVVEVGKSPGRAVSKYDLGRFLVESLSEEKYYGRLCGIYSPQ</sequence>
<evidence type="ECO:0000313" key="3">
    <source>
        <dbReference type="RefSeq" id="XP_017768188.1"/>
    </source>
</evidence>
<accession>A0ABM1M0T8</accession>
<dbReference type="Proteomes" id="UP000695000">
    <property type="component" value="Unplaced"/>
</dbReference>
<dbReference type="SUPFAM" id="SSF51735">
    <property type="entry name" value="NAD(P)-binding Rossmann-fold domains"/>
    <property type="match status" value="1"/>
</dbReference>
<dbReference type="RefSeq" id="XP_017768188.1">
    <property type="nucleotide sequence ID" value="XM_017912699.1"/>
</dbReference>
<gene>
    <name evidence="3" type="primary">LOC108556546</name>
</gene>